<evidence type="ECO:0000313" key="3">
    <source>
        <dbReference type="Proteomes" id="UP000284109"/>
    </source>
</evidence>
<dbReference type="Proteomes" id="UP000284109">
    <property type="component" value="Unassembled WGS sequence"/>
</dbReference>
<evidence type="ECO:0000259" key="1">
    <source>
        <dbReference type="Pfam" id="PF13175"/>
    </source>
</evidence>
<reference evidence="2 3" key="1">
    <citation type="submission" date="2018-07" db="EMBL/GenBank/DDBJ databases">
        <title>Genome sequences of six Lactobacillus spp. isolated from bumble bee guts.</title>
        <authorList>
            <person name="Motta E.V.S."/>
            <person name="Moran N.A."/>
        </authorList>
    </citation>
    <scope>NUCLEOTIDE SEQUENCE [LARGE SCALE GENOMIC DNA]</scope>
    <source>
        <strain evidence="2 3">BI-1.1</strain>
    </source>
</reference>
<feature type="domain" description="Endonuclease GajA/Old nuclease/RecF-like AAA" evidence="1">
    <location>
        <begin position="9"/>
        <end position="326"/>
    </location>
</feature>
<dbReference type="PANTHER" id="PTHR43581">
    <property type="entry name" value="ATP/GTP PHOSPHATASE"/>
    <property type="match status" value="1"/>
</dbReference>
<name>A0A3R6ZBM8_9LACO</name>
<accession>A0A3R6ZBM8</accession>
<dbReference type="AlphaFoldDB" id="A0A3R6ZBM8"/>
<dbReference type="Gene3D" id="3.40.50.300">
    <property type="entry name" value="P-loop containing nucleotide triphosphate hydrolases"/>
    <property type="match status" value="1"/>
</dbReference>
<dbReference type="InterPro" id="IPR027417">
    <property type="entry name" value="P-loop_NTPase"/>
</dbReference>
<organism evidence="2 3">
    <name type="scientific">Bombilactobacillus bombi</name>
    <dbReference type="NCBI Taxonomy" id="1303590"/>
    <lineage>
        <taxon>Bacteria</taxon>
        <taxon>Bacillati</taxon>
        <taxon>Bacillota</taxon>
        <taxon>Bacilli</taxon>
        <taxon>Lactobacillales</taxon>
        <taxon>Lactobacillaceae</taxon>
        <taxon>Bombilactobacillus</taxon>
    </lineage>
</organism>
<proteinExistence type="predicted"/>
<dbReference type="OrthoDB" id="9809324at2"/>
<dbReference type="Pfam" id="PF13175">
    <property type="entry name" value="AAA_15"/>
    <property type="match status" value="1"/>
</dbReference>
<dbReference type="PANTHER" id="PTHR43581:SF4">
    <property type="entry name" value="ATP_GTP PHOSPHATASE"/>
    <property type="match status" value="1"/>
</dbReference>
<comment type="caution">
    <text evidence="2">The sequence shown here is derived from an EMBL/GenBank/DDBJ whole genome shotgun (WGS) entry which is preliminary data.</text>
</comment>
<keyword evidence="3" id="KW-1185">Reference proteome</keyword>
<dbReference type="SUPFAM" id="SSF52540">
    <property type="entry name" value="P-loop containing nucleoside triphosphate hydrolases"/>
    <property type="match status" value="1"/>
</dbReference>
<protein>
    <recommendedName>
        <fullName evidence="1">Endonuclease GajA/Old nuclease/RecF-like AAA domain-containing protein</fullName>
    </recommendedName>
</protein>
<sequence>MTKKGEKNMYISKIDIHDFRAFQKPFSMELGRYITVISGLNGIGKSTILAILTNSSELKISDGKLLNNEPFRGDFSDIIMYDSKNDTTGDKVDIYFEDLPTNNEQGDDRKNYSNIYVRKLTYRATIQHGTRKNTIYKKVSQDMYKKNISEIQTTRYRLIPKEIPNVRNSTSKINWPSYYLGLSRIYPIGEADTAKKIKLDKNISEEIVKVHESILSEYLTESNLNPKFENLNIENLKKAKAGIETNEYSATSNSSGQDNLGQIILTIISYEKLKDTLGEKYNGGILAIDELDATLHPSAQNKLFEWLFKKSKQLNIQIVFTTHSLSLLKYISNKETEKGVSPNDIKISYLTKEIDKPGLIKEKINLDPNAFKYYLTETYYTQSQFKQPVNIITEDEVARNFCRNIISFSNNPDNKFQNINFLDVNISWTHLLNLLSSLKTNFRDVLFILDPDLNNSKDLKDYIYKNQLSLIPNNSNGNLFILPGDNSIEKMMYEYLMSLPSDHEFFKDTDVSNNGFDKKISIKYGITNKKYENMKEKIKYKNWFKDNIYYMDILEKYWIVDNKEQCIEFQNNLYKAFRRAENNLESTI</sequence>
<gene>
    <name evidence="2" type="ORF">DS831_05900</name>
</gene>
<dbReference type="EMBL" id="QOCR01000004">
    <property type="protein sequence ID" value="RHW49694.1"/>
    <property type="molecule type" value="Genomic_DNA"/>
</dbReference>
<dbReference type="InterPro" id="IPR051396">
    <property type="entry name" value="Bact_Antivir_Def_Nuclease"/>
</dbReference>
<dbReference type="InterPro" id="IPR041685">
    <property type="entry name" value="AAA_GajA/Old/RecF-like"/>
</dbReference>
<evidence type="ECO:0000313" key="2">
    <source>
        <dbReference type="EMBL" id="RHW49694.1"/>
    </source>
</evidence>